<sequence>MAPPTASKPDSFIIARLLRYLSIATFPVGIALLIAHGVKSHRVVPALGLLPLAGSSLISTLSVRRRKTLAAWSPVHSIASHSIFFADLALSLGFLAVLIPSWITLSHRRWSDGYNNSIVILGTYCTVLLLLNWFIHTFFTLAYLLHHTVVGLQRWGQNHNGGFAAVWTGPMEHAEEYAPFMDDAAARTSAETRADLDGGEPARPTEDA</sequence>
<keyword evidence="2" id="KW-0472">Membrane</keyword>
<evidence type="ECO:0000256" key="2">
    <source>
        <dbReference type="SAM" id="Phobius"/>
    </source>
</evidence>
<reference evidence="3" key="1">
    <citation type="submission" date="2023-01" db="EMBL/GenBank/DDBJ databases">
        <title>The growth and conidiation of Purpureocillium lavendulum are regulated by nitrogen source and histone H3K14 acetylation.</title>
        <authorList>
            <person name="Tang P."/>
            <person name="Han J."/>
            <person name="Zhang C."/>
            <person name="Tang P."/>
            <person name="Qi F."/>
            <person name="Zhang K."/>
            <person name="Liang L."/>
        </authorList>
    </citation>
    <scope>NUCLEOTIDE SEQUENCE</scope>
    <source>
        <strain evidence="3">YMF1.00683</strain>
    </source>
</reference>
<evidence type="ECO:0000313" key="3">
    <source>
        <dbReference type="EMBL" id="KAJ6447296.1"/>
    </source>
</evidence>
<accession>A0AB34G9X2</accession>
<feature type="transmembrane region" description="Helical" evidence="2">
    <location>
        <begin position="17"/>
        <end position="38"/>
    </location>
</feature>
<protein>
    <submittedName>
        <fullName evidence="3">Uncharacterized protein</fullName>
    </submittedName>
</protein>
<organism evidence="3 4">
    <name type="scientific">Purpureocillium lavendulum</name>
    <dbReference type="NCBI Taxonomy" id="1247861"/>
    <lineage>
        <taxon>Eukaryota</taxon>
        <taxon>Fungi</taxon>
        <taxon>Dikarya</taxon>
        <taxon>Ascomycota</taxon>
        <taxon>Pezizomycotina</taxon>
        <taxon>Sordariomycetes</taxon>
        <taxon>Hypocreomycetidae</taxon>
        <taxon>Hypocreales</taxon>
        <taxon>Ophiocordycipitaceae</taxon>
        <taxon>Purpureocillium</taxon>
    </lineage>
</organism>
<evidence type="ECO:0000256" key="1">
    <source>
        <dbReference type="SAM" id="MobiDB-lite"/>
    </source>
</evidence>
<dbReference type="AlphaFoldDB" id="A0AB34G9X2"/>
<comment type="caution">
    <text evidence="3">The sequence shown here is derived from an EMBL/GenBank/DDBJ whole genome shotgun (WGS) entry which is preliminary data.</text>
</comment>
<feature type="transmembrane region" description="Helical" evidence="2">
    <location>
        <begin position="84"/>
        <end position="105"/>
    </location>
</feature>
<keyword evidence="2" id="KW-0812">Transmembrane</keyword>
<proteinExistence type="predicted"/>
<keyword evidence="2" id="KW-1133">Transmembrane helix</keyword>
<feature type="transmembrane region" description="Helical" evidence="2">
    <location>
        <begin position="44"/>
        <end position="63"/>
    </location>
</feature>
<dbReference type="Proteomes" id="UP001163105">
    <property type="component" value="Unassembled WGS sequence"/>
</dbReference>
<name>A0AB34G9X2_9HYPO</name>
<dbReference type="EMBL" id="JAQHRD010000001">
    <property type="protein sequence ID" value="KAJ6447296.1"/>
    <property type="molecule type" value="Genomic_DNA"/>
</dbReference>
<keyword evidence="4" id="KW-1185">Reference proteome</keyword>
<evidence type="ECO:0000313" key="4">
    <source>
        <dbReference type="Proteomes" id="UP001163105"/>
    </source>
</evidence>
<feature type="transmembrane region" description="Helical" evidence="2">
    <location>
        <begin position="117"/>
        <end position="145"/>
    </location>
</feature>
<gene>
    <name evidence="3" type="ORF">O9K51_02071</name>
</gene>
<feature type="region of interest" description="Disordered" evidence="1">
    <location>
        <begin position="188"/>
        <end position="208"/>
    </location>
</feature>